<reference evidence="1" key="2">
    <citation type="submission" date="2023-05" db="EMBL/GenBank/DDBJ databases">
        <authorList>
            <consortium name="Lawrence Berkeley National Laboratory"/>
            <person name="Steindorff A."/>
            <person name="Hensen N."/>
            <person name="Bonometti L."/>
            <person name="Westerberg I."/>
            <person name="Brannstrom I.O."/>
            <person name="Guillou S."/>
            <person name="Cros-Aarteil S."/>
            <person name="Calhoun S."/>
            <person name="Haridas S."/>
            <person name="Kuo A."/>
            <person name="Mondo S."/>
            <person name="Pangilinan J."/>
            <person name="Riley R."/>
            <person name="Labutti K."/>
            <person name="Andreopoulos B."/>
            <person name="Lipzen A."/>
            <person name="Chen C."/>
            <person name="Yanf M."/>
            <person name="Daum C."/>
            <person name="Ng V."/>
            <person name="Clum A."/>
            <person name="Ohm R."/>
            <person name="Martin F."/>
            <person name="Silar P."/>
            <person name="Natvig D."/>
            <person name="Lalanne C."/>
            <person name="Gautier V."/>
            <person name="Ament-Velasquez S.L."/>
            <person name="Kruys A."/>
            <person name="Hutchinson M.I."/>
            <person name="Powell A.J."/>
            <person name="Barry K."/>
            <person name="Miller A.N."/>
            <person name="Grigoriev I.V."/>
            <person name="Debuchy R."/>
            <person name="Gladieux P."/>
            <person name="Thoren M.H."/>
            <person name="Johannesson H."/>
        </authorList>
    </citation>
    <scope>NUCLEOTIDE SEQUENCE</scope>
    <source>
        <strain evidence="1">CBS 508.74</strain>
    </source>
</reference>
<name>A0AAN6YX53_9PEZI</name>
<comment type="caution">
    <text evidence="1">The sequence shown here is derived from an EMBL/GenBank/DDBJ whole genome shotgun (WGS) entry which is preliminary data.</text>
</comment>
<reference evidence="1" key="1">
    <citation type="journal article" date="2023" name="Mol. Phylogenet. Evol.">
        <title>Genome-scale phylogeny and comparative genomics of the fungal order Sordariales.</title>
        <authorList>
            <person name="Hensen N."/>
            <person name="Bonometti L."/>
            <person name="Westerberg I."/>
            <person name="Brannstrom I.O."/>
            <person name="Guillou S."/>
            <person name="Cros-Aarteil S."/>
            <person name="Calhoun S."/>
            <person name="Haridas S."/>
            <person name="Kuo A."/>
            <person name="Mondo S."/>
            <person name="Pangilinan J."/>
            <person name="Riley R."/>
            <person name="LaButti K."/>
            <person name="Andreopoulos B."/>
            <person name="Lipzen A."/>
            <person name="Chen C."/>
            <person name="Yan M."/>
            <person name="Daum C."/>
            <person name="Ng V."/>
            <person name="Clum A."/>
            <person name="Steindorff A."/>
            <person name="Ohm R.A."/>
            <person name="Martin F."/>
            <person name="Silar P."/>
            <person name="Natvig D.O."/>
            <person name="Lalanne C."/>
            <person name="Gautier V."/>
            <person name="Ament-Velasquez S.L."/>
            <person name="Kruys A."/>
            <person name="Hutchinson M.I."/>
            <person name="Powell A.J."/>
            <person name="Barry K."/>
            <person name="Miller A.N."/>
            <person name="Grigoriev I.V."/>
            <person name="Debuchy R."/>
            <person name="Gladieux P."/>
            <person name="Hiltunen Thoren M."/>
            <person name="Johannesson H."/>
        </authorList>
    </citation>
    <scope>NUCLEOTIDE SEQUENCE</scope>
    <source>
        <strain evidence="1">CBS 508.74</strain>
    </source>
</reference>
<dbReference type="EMBL" id="MU853332">
    <property type="protein sequence ID" value="KAK4117007.1"/>
    <property type="molecule type" value="Genomic_DNA"/>
</dbReference>
<dbReference type="Proteomes" id="UP001302812">
    <property type="component" value="Unassembled WGS sequence"/>
</dbReference>
<gene>
    <name evidence="1" type="ORF">N656DRAFT_6021</name>
</gene>
<organism evidence="1 2">
    <name type="scientific">Canariomyces notabilis</name>
    <dbReference type="NCBI Taxonomy" id="2074819"/>
    <lineage>
        <taxon>Eukaryota</taxon>
        <taxon>Fungi</taxon>
        <taxon>Dikarya</taxon>
        <taxon>Ascomycota</taxon>
        <taxon>Pezizomycotina</taxon>
        <taxon>Sordariomycetes</taxon>
        <taxon>Sordariomycetidae</taxon>
        <taxon>Sordariales</taxon>
        <taxon>Chaetomiaceae</taxon>
        <taxon>Canariomyces</taxon>
    </lineage>
</organism>
<evidence type="ECO:0000313" key="2">
    <source>
        <dbReference type="Proteomes" id="UP001302812"/>
    </source>
</evidence>
<dbReference type="GeneID" id="89934385"/>
<dbReference type="RefSeq" id="XP_064674577.1">
    <property type="nucleotide sequence ID" value="XM_064810260.1"/>
</dbReference>
<proteinExistence type="predicted"/>
<dbReference type="AlphaFoldDB" id="A0AAN6YX53"/>
<protein>
    <submittedName>
        <fullName evidence="1">Uncharacterized protein</fullName>
    </submittedName>
</protein>
<accession>A0AAN6YX53</accession>
<sequence length="172" mass="18817">MAMPNLSLGIPNAPIIYPEERKHPYHLHLDDGYPAAAACPKRSGTIRGAVILLPIGASPILSRITSENTQLFSKDCQRGSGFANDLPISASSPARAARHMPCGIPYSKQGSRPRGFQEDGMRSCQKAHEPNDSYGVLTLYRYSTFLVMQATWKPYPNTLGYPYSTISTTLTS</sequence>
<keyword evidence="2" id="KW-1185">Reference proteome</keyword>
<evidence type="ECO:0000313" key="1">
    <source>
        <dbReference type="EMBL" id="KAK4117007.1"/>
    </source>
</evidence>